<name>A0A1I2CMA0_9BACL</name>
<accession>A0A1I2CMA0</accession>
<dbReference type="InterPro" id="IPR051465">
    <property type="entry name" value="Cell_Envelope_Struct_Comp"/>
</dbReference>
<dbReference type="AlphaFoldDB" id="A0A1I2CMA0"/>
<proteinExistence type="predicted"/>
<gene>
    <name evidence="3" type="ORF">SAMN04487969_105153</name>
</gene>
<reference evidence="4" key="1">
    <citation type="submission" date="2016-10" db="EMBL/GenBank/DDBJ databases">
        <authorList>
            <person name="Varghese N."/>
            <person name="Submissions S."/>
        </authorList>
    </citation>
    <scope>NUCLEOTIDE SEQUENCE [LARGE SCALE GENOMIC DNA]</scope>
    <source>
        <strain evidence="4">CGMCC 1.10223</strain>
    </source>
</reference>
<dbReference type="InterPro" id="IPR001119">
    <property type="entry name" value="SLH_dom"/>
</dbReference>
<protein>
    <submittedName>
        <fullName evidence="3">Listeria/Bacterioides repeat-containing protein</fullName>
    </submittedName>
</protein>
<organism evidence="3 4">
    <name type="scientific">Paenibacillus algorifonticola</name>
    <dbReference type="NCBI Taxonomy" id="684063"/>
    <lineage>
        <taxon>Bacteria</taxon>
        <taxon>Bacillati</taxon>
        <taxon>Bacillota</taxon>
        <taxon>Bacilli</taxon>
        <taxon>Bacillales</taxon>
        <taxon>Paenibacillaceae</taxon>
        <taxon>Paenibacillus</taxon>
    </lineage>
</organism>
<dbReference type="InterPro" id="IPR013378">
    <property type="entry name" value="InlB-like_B-rpt"/>
</dbReference>
<dbReference type="Gene3D" id="2.60.40.4270">
    <property type="entry name" value="Listeria-Bacteroides repeat domain"/>
    <property type="match status" value="2"/>
</dbReference>
<dbReference type="NCBIfam" id="TIGR02543">
    <property type="entry name" value="List_Bact_rpt"/>
    <property type="match status" value="2"/>
</dbReference>
<dbReference type="PANTHER" id="PTHR43308">
    <property type="entry name" value="OUTER MEMBRANE PROTEIN ALPHA-RELATED"/>
    <property type="match status" value="1"/>
</dbReference>
<dbReference type="PANTHER" id="PTHR43308:SF5">
    <property type="entry name" value="S-LAYER PROTEIN _ PEPTIDOGLYCAN ENDO-BETA-N-ACETYLGLUCOSAMINIDASE"/>
    <property type="match status" value="1"/>
</dbReference>
<keyword evidence="4" id="KW-1185">Reference proteome</keyword>
<evidence type="ECO:0000259" key="2">
    <source>
        <dbReference type="PROSITE" id="PS51272"/>
    </source>
</evidence>
<dbReference type="Proteomes" id="UP000183410">
    <property type="component" value="Unassembled WGS sequence"/>
</dbReference>
<feature type="domain" description="SLH" evidence="2">
    <location>
        <begin position="241"/>
        <end position="304"/>
    </location>
</feature>
<dbReference type="Pfam" id="PF09479">
    <property type="entry name" value="Flg_new"/>
    <property type="match status" value="2"/>
</dbReference>
<dbReference type="Pfam" id="PF00395">
    <property type="entry name" value="SLH"/>
    <property type="match status" value="3"/>
</dbReference>
<evidence type="ECO:0000313" key="4">
    <source>
        <dbReference type="Proteomes" id="UP000183410"/>
    </source>
</evidence>
<dbReference type="GO" id="GO:0030313">
    <property type="term" value="C:cell envelope"/>
    <property type="evidence" value="ECO:0007669"/>
    <property type="project" value="UniProtKB-SubCell"/>
</dbReference>
<dbReference type="EMBL" id="FONN01000005">
    <property type="protein sequence ID" value="SFE69354.1"/>
    <property type="molecule type" value="Genomic_DNA"/>
</dbReference>
<dbReference type="PROSITE" id="PS51272">
    <property type="entry name" value="SLH"/>
    <property type="match status" value="3"/>
</dbReference>
<dbReference type="InterPro" id="IPR042229">
    <property type="entry name" value="Listeria/Bacterioides_rpt_sf"/>
</dbReference>
<feature type="domain" description="SLH" evidence="2">
    <location>
        <begin position="180"/>
        <end position="240"/>
    </location>
</feature>
<evidence type="ECO:0000313" key="3">
    <source>
        <dbReference type="EMBL" id="SFE69354.1"/>
    </source>
</evidence>
<comment type="subcellular location">
    <subcellularLocation>
        <location evidence="1">Cell envelope</location>
    </subcellularLocation>
</comment>
<dbReference type="RefSeq" id="WP_177217958.1">
    <property type="nucleotide sequence ID" value="NZ_FONN01000005.1"/>
</dbReference>
<evidence type="ECO:0000256" key="1">
    <source>
        <dbReference type="ARBA" id="ARBA00004196"/>
    </source>
</evidence>
<feature type="non-terminal residue" evidence="3">
    <location>
        <position position="1"/>
    </location>
</feature>
<sequence>FTTDPVNQDLTLFAKWTAIPTFTVSFHSQGGSAVDSMTGIVDGLTITEPNAPTRSGYTFAGWYTDGSYATAWNFNMDSVNQNLTLFAKWTAIAISSPAAPSTSELQITYTVSFDSRGGSVISGISAVKAQSTINEPKEPERAGYSFEGWYTEAAYVTLWDFHSNKVTKNLTLYAKWAEISEETNFSDIVGHWANESILKAVKAGIVSGYPNGTFDPSRIVTRTEFLVMLMNALKPASEGADLTFTDAENIPAWGQQAVAQAVQTGIISGYADGTFLPNGPITRAEMALIIARALKIETEENATTSFADDNSIPVWAKGAVAALEKHGIMKGTGANQFNASSMANRAEAVTIILKLLEE</sequence>
<feature type="domain" description="SLH" evidence="2">
    <location>
        <begin position="306"/>
        <end position="358"/>
    </location>
</feature>